<evidence type="ECO:0000259" key="2">
    <source>
        <dbReference type="Pfam" id="PF19956"/>
    </source>
</evidence>
<evidence type="ECO:0000313" key="5">
    <source>
        <dbReference type="Proteomes" id="UP001499947"/>
    </source>
</evidence>
<gene>
    <name evidence="4" type="ORF">GCM10009680_10550</name>
</gene>
<keyword evidence="5" id="KW-1185">Reference proteome</keyword>
<feature type="domain" description="Effector-associated" evidence="2">
    <location>
        <begin position="16"/>
        <end position="98"/>
    </location>
</feature>
<sequence length="499" mass="55175">MAAMGEGGLKSVGNLVTALKEFRCLTDPDLRTLCLDLVAMELEMTSVPVRVHRVTDYFLVELARECLENVRIMHALRASLAVMAAADEDAMMRLDSVMEQMTARPALPETAAAKLRSLLEELEIEQLGQLCRAAAGPLQDIPVVTSPWHAFEVLSRMNAQPGGLPPGLALVEYLAAAARPLERADALREWADDQARELGLTPQLRSLRQQVGHAAPAGPVDAYLVIRLLPQEEAGCYELSSWHQYDPTGWHPARGPITQVTSETAERAVQTLVYEAAEEWDDAGAIHIEFMLDTDDLNLPVHRWRLELDSESPIPLYMGGYPVVVRSLERSRTKRWHRDWKQRWNVFDQQPERAKQLVVDGEDPDSPRSGDTTALLARLKADPQVVALILSSPPGATPEGNSEVLTAWRAGIPVVAWDGRTPRDPGFVQQLRQKQAEPSGNLARLREAMTELRLDAHTNGSAEGEHHLGQHVVLVWDDPTRPVEPFGRISGPDDGVGGR</sequence>
<proteinExistence type="predicted"/>
<evidence type="ECO:0000259" key="1">
    <source>
        <dbReference type="Pfam" id="PF19916"/>
    </source>
</evidence>
<feature type="domain" description="vWA-MoxR associated protein C-terminal" evidence="3">
    <location>
        <begin position="237"/>
        <end position="479"/>
    </location>
</feature>
<protein>
    <submittedName>
        <fullName evidence="4">Uncharacterized protein</fullName>
    </submittedName>
</protein>
<organism evidence="4 5">
    <name type="scientific">Streptomyces yatensis</name>
    <dbReference type="NCBI Taxonomy" id="155177"/>
    <lineage>
        <taxon>Bacteria</taxon>
        <taxon>Bacillati</taxon>
        <taxon>Actinomycetota</taxon>
        <taxon>Actinomycetes</taxon>
        <taxon>Kitasatosporales</taxon>
        <taxon>Streptomycetaceae</taxon>
        <taxon>Streptomyces</taxon>
        <taxon>Streptomyces violaceusniger group</taxon>
    </lineage>
</organism>
<dbReference type="InterPro" id="IPR045555">
    <property type="entry name" value="VMAP-M0"/>
</dbReference>
<dbReference type="InterPro" id="IPR045431">
    <property type="entry name" value="EAD2"/>
</dbReference>
<dbReference type="Proteomes" id="UP001499947">
    <property type="component" value="Unassembled WGS sequence"/>
</dbReference>
<dbReference type="Pfam" id="PF19916">
    <property type="entry name" value="VMAP-M0"/>
    <property type="match status" value="1"/>
</dbReference>
<evidence type="ECO:0000259" key="3">
    <source>
        <dbReference type="Pfam" id="PF20028"/>
    </source>
</evidence>
<evidence type="ECO:0000313" key="4">
    <source>
        <dbReference type="EMBL" id="GAA1672698.1"/>
    </source>
</evidence>
<dbReference type="Pfam" id="PF19956">
    <property type="entry name" value="EAD2"/>
    <property type="match status" value="1"/>
</dbReference>
<dbReference type="Pfam" id="PF20028">
    <property type="entry name" value="VMAP-C"/>
    <property type="match status" value="1"/>
</dbReference>
<reference evidence="4 5" key="1">
    <citation type="journal article" date="2019" name="Int. J. Syst. Evol. Microbiol.">
        <title>The Global Catalogue of Microorganisms (GCM) 10K type strain sequencing project: providing services to taxonomists for standard genome sequencing and annotation.</title>
        <authorList>
            <consortium name="The Broad Institute Genomics Platform"/>
            <consortium name="The Broad Institute Genome Sequencing Center for Infectious Disease"/>
            <person name="Wu L."/>
            <person name="Ma J."/>
        </authorList>
    </citation>
    <scope>NUCLEOTIDE SEQUENCE [LARGE SCALE GENOMIC DNA]</scope>
    <source>
        <strain evidence="4 5">JCM 13244</strain>
    </source>
</reference>
<dbReference type="EMBL" id="BAAALR010000013">
    <property type="protein sequence ID" value="GAA1672698.1"/>
    <property type="molecule type" value="Genomic_DNA"/>
</dbReference>
<feature type="domain" description="vWA-MoxR associated protein middle region 0" evidence="1">
    <location>
        <begin position="108"/>
        <end position="209"/>
    </location>
</feature>
<name>A0ABN2GLS2_9ACTN</name>
<dbReference type="RefSeq" id="WP_211122118.1">
    <property type="nucleotide sequence ID" value="NZ_BAAALR010000013.1"/>
</dbReference>
<comment type="caution">
    <text evidence="4">The sequence shown here is derived from an EMBL/GenBank/DDBJ whole genome shotgun (WGS) entry which is preliminary data.</text>
</comment>
<accession>A0ABN2GLS2</accession>
<dbReference type="InterPro" id="IPR045450">
    <property type="entry name" value="VMAP_C"/>
</dbReference>